<dbReference type="STRING" id="1167632.GCA_000286335_01652"/>
<keyword evidence="1" id="KW-0808">Transferase</keyword>
<proteinExistence type="predicted"/>
<sequence>METLNYEDITSEKLWQLNNQVVKIIKDDLDFYIKLNLKENNDKLVVFSNGAIDPSKSKPPVFMRSKWHEDFNANCLYIDDRTVHYKQLRIGWGVGREQRHFLVDYSEITKHIAEHLNIEAHDVVYCGSSAGGYMSMYLATLHKESTAVVNNPQCYVDRYDKVNVEKLYNKIFPGRSRDYIKKQYSLRLSITSLFRHENYVPKIYYIQNRLCLTDMTRHYEPFCNFLDKYNINSINIKFILYNNKKKGHDPISREATVDFVNKVLENKLAIADF</sequence>
<comment type="caution">
    <text evidence="1">The sequence shown here is derived from an EMBL/GenBank/DDBJ whole genome shotgun (WGS) entry which is preliminary data.</text>
</comment>
<name>A0A2T4PX04_9STAP</name>
<accession>A0A2T4PX04</accession>
<dbReference type="GO" id="GO:0016740">
    <property type="term" value="F:transferase activity"/>
    <property type="evidence" value="ECO:0007669"/>
    <property type="project" value="UniProtKB-KW"/>
</dbReference>
<reference evidence="1 2" key="1">
    <citation type="journal article" date="2016" name="Front. Microbiol.">
        <title>Comprehensive Phylogenetic Analysis of Bovine Non-aureus Staphylococci Species Based on Whole-Genome Sequencing.</title>
        <authorList>
            <person name="Naushad S."/>
            <person name="Barkema H.W."/>
            <person name="Luby C."/>
            <person name="Condas L.A."/>
            <person name="Nobrega D.B."/>
            <person name="Carson D.A."/>
            <person name="De Buck J."/>
        </authorList>
    </citation>
    <scope>NUCLEOTIDE SEQUENCE [LARGE SCALE GENOMIC DNA]</scope>
    <source>
        <strain evidence="1 2">SNUC 2204</strain>
    </source>
</reference>
<gene>
    <name evidence="1" type="ORF">BU072_00270</name>
</gene>
<dbReference type="Gene3D" id="3.40.50.1820">
    <property type="entry name" value="alpha/beta hydrolase"/>
    <property type="match status" value="1"/>
</dbReference>
<evidence type="ECO:0000313" key="2">
    <source>
        <dbReference type="Proteomes" id="UP000241209"/>
    </source>
</evidence>
<dbReference type="RefSeq" id="WP_107536814.1">
    <property type="nucleotide sequence ID" value="NZ_BMDF01000012.1"/>
</dbReference>
<protein>
    <submittedName>
        <fullName evidence="1">Glycosyl transferase</fullName>
    </submittedName>
</protein>
<evidence type="ECO:0000313" key="1">
    <source>
        <dbReference type="EMBL" id="PTI31070.1"/>
    </source>
</evidence>
<organism evidence="1 2">
    <name type="scientific">Mammaliicoccus vitulinus</name>
    <dbReference type="NCBI Taxonomy" id="71237"/>
    <lineage>
        <taxon>Bacteria</taxon>
        <taxon>Bacillati</taxon>
        <taxon>Bacillota</taxon>
        <taxon>Bacilli</taxon>
        <taxon>Bacillales</taxon>
        <taxon>Staphylococcaceae</taxon>
        <taxon>Mammaliicoccus</taxon>
    </lineage>
</organism>
<dbReference type="SUPFAM" id="SSF53474">
    <property type="entry name" value="alpha/beta-Hydrolases"/>
    <property type="match status" value="1"/>
</dbReference>
<dbReference type="GeneID" id="64117705"/>
<dbReference type="AlphaFoldDB" id="A0A2T4PX04"/>
<dbReference type="EMBL" id="PZFK01000001">
    <property type="protein sequence ID" value="PTI31070.1"/>
    <property type="molecule type" value="Genomic_DNA"/>
</dbReference>
<dbReference type="InterPro" id="IPR029058">
    <property type="entry name" value="AB_hydrolase_fold"/>
</dbReference>
<dbReference type="Proteomes" id="UP000241209">
    <property type="component" value="Unassembled WGS sequence"/>
</dbReference>